<keyword evidence="10" id="KW-1185">Reference proteome</keyword>
<feature type="region of interest" description="Disordered" evidence="6">
    <location>
        <begin position="781"/>
        <end position="902"/>
    </location>
</feature>
<feature type="compositionally biased region" description="Polar residues" evidence="6">
    <location>
        <begin position="808"/>
        <end position="817"/>
    </location>
</feature>
<feature type="region of interest" description="Disordered" evidence="6">
    <location>
        <begin position="580"/>
        <end position="716"/>
    </location>
</feature>
<feature type="compositionally biased region" description="Polar residues" evidence="6">
    <location>
        <begin position="662"/>
        <end position="671"/>
    </location>
</feature>
<evidence type="ECO:0000256" key="1">
    <source>
        <dbReference type="ARBA" id="ARBA00022536"/>
    </source>
</evidence>
<dbReference type="GO" id="GO:0007157">
    <property type="term" value="P:heterophilic cell-cell adhesion via plasma membrane cell adhesion molecules"/>
    <property type="evidence" value="ECO:0007669"/>
    <property type="project" value="TreeGrafter"/>
</dbReference>
<feature type="compositionally biased region" description="Polar residues" evidence="6">
    <location>
        <begin position="506"/>
        <end position="520"/>
    </location>
</feature>
<dbReference type="PANTHER" id="PTHR24043:SF5">
    <property type="entry name" value="SCAVENGER RECEPTOR CLASS F MEMBER 2"/>
    <property type="match status" value="1"/>
</dbReference>
<evidence type="ECO:0000256" key="2">
    <source>
        <dbReference type="ARBA" id="ARBA00022729"/>
    </source>
</evidence>
<feature type="region of interest" description="Disordered" evidence="6">
    <location>
        <begin position="735"/>
        <end position="757"/>
    </location>
</feature>
<feature type="signal peptide" evidence="7">
    <location>
        <begin position="1"/>
        <end position="22"/>
    </location>
</feature>
<evidence type="ECO:0000256" key="6">
    <source>
        <dbReference type="SAM" id="MobiDB-lite"/>
    </source>
</evidence>
<feature type="region of interest" description="Disordered" evidence="6">
    <location>
        <begin position="506"/>
        <end position="544"/>
    </location>
</feature>
<feature type="compositionally biased region" description="Polar residues" evidence="6">
    <location>
        <begin position="580"/>
        <end position="604"/>
    </location>
</feature>
<dbReference type="GO" id="GO:0005044">
    <property type="term" value="F:scavenger receptor activity"/>
    <property type="evidence" value="ECO:0007669"/>
    <property type="project" value="InterPro"/>
</dbReference>
<feature type="compositionally biased region" description="Polar residues" evidence="6">
    <location>
        <begin position="615"/>
        <end position="629"/>
    </location>
</feature>
<dbReference type="PROSITE" id="PS50026">
    <property type="entry name" value="EGF_3"/>
    <property type="match status" value="1"/>
</dbReference>
<dbReference type="InterPro" id="IPR002049">
    <property type="entry name" value="LE_dom"/>
</dbReference>
<feature type="compositionally biased region" description="Basic and acidic residues" evidence="6">
    <location>
        <begin position="738"/>
        <end position="750"/>
    </location>
</feature>
<feature type="domain" description="EGF-like" evidence="8">
    <location>
        <begin position="46"/>
        <end position="85"/>
    </location>
</feature>
<dbReference type="SMART" id="SM00180">
    <property type="entry name" value="EGF_Lam"/>
    <property type="match status" value="7"/>
</dbReference>
<name>A0A4W5R2P7_9TELE</name>
<sequence length="902" mass="98156">MATTRNVFVIVLLNFLFFWIYSQELNPRGRNVCEAGLQCCNGFAQQGDECLIPICESNFTCKENEVCVRPNECRCRSGYFGATCDTKCPSQFWGPDCRGKCDCHPNGRCEDVTGACTCNPNRWGPNCQRACDCQKGQCNQETGACTCYAGFWGSQCSNNCHCSINSVCDVGTGQCHCNPGWYGRNCGAQCACNGSPCDQLTRQCKCRERVWGTHCERMCQCIHGRCNQADGSCTCRPGFRGKFCREPCPAGFYGQNCRNRCGHCKGQQPCKVAEGRCVACERGWNGARCDQMCAPGFFGENCEDRCSPCKDGHFCNRIDGNCPHCNPGWMGDRCELKCLNGTYGENCVNNCNSCFNGMCHFATGECLCDPGFSGAYCNVSCSAGQYGVNCAQICSCHDNNCNKVTGACNLQPNQRMGVMAAGVLVTCLLLLLLSLLCCCCICRQNKQNDPEKKSKRRLCGGFTRISSKLPCIPLRRQKLPKVVVSHHDPENTFNCSFIKPPSAVEQPTTCGSSRASSSVETTEDGHVYAVPDEPGEQNKNKGNRINTTVTRVLADYDDISEVDTLLENMDMTKQFSVNTSELPLQKSSENEGSCSGTESANSTLHLRAHAPQPPQQSSRENSVGSNTVEDNGKPIAAERAKPRPPDPSTKPKLSRVHASPGPKQNNISQEKTVAEEKMSSRKKASKQQAPNAAESACTDGAGFQGEKKPTKSRSGMLQIEHINGAVQSVLRKMGNVRADQKPEIPRESPEKSPSLSLNREVNQLNIHSEAASLLAAQLKEKTQSLNRSETGCCEESLSHLQAHRIKPTSPQKTTGTQPGAKALLPTSASSQKPLPDTPSKEANIPEKQDSNHSESSSEKGDSTVKKAPMTKPLRKKNKEGNVDSKTKTITPRVAVTPPQAAS</sequence>
<evidence type="ECO:0000259" key="8">
    <source>
        <dbReference type="PROSITE" id="PS50026"/>
    </source>
</evidence>
<keyword evidence="4 5" id="KW-1015">Disulfide bond</keyword>
<dbReference type="InterPro" id="IPR042635">
    <property type="entry name" value="MEGF10/SREC1/2-like"/>
</dbReference>
<dbReference type="FunFam" id="2.170.300.10:FF:000041">
    <property type="entry name" value="Tyrosine protein kinase receptor tie-1, putative"/>
    <property type="match status" value="1"/>
</dbReference>
<dbReference type="STRING" id="62062.ENSHHUP00000080218"/>
<dbReference type="Gene3D" id="2.170.300.10">
    <property type="entry name" value="Tie2 ligand-binding domain superfamily"/>
    <property type="match status" value="3"/>
</dbReference>
<proteinExistence type="predicted"/>
<dbReference type="Proteomes" id="UP000314982">
    <property type="component" value="Unassembled WGS sequence"/>
</dbReference>
<keyword evidence="1 5" id="KW-0245">EGF-like domain</keyword>
<evidence type="ECO:0000313" key="10">
    <source>
        <dbReference type="Proteomes" id="UP000314982"/>
    </source>
</evidence>
<dbReference type="Ensembl" id="ENSHHUT00000082787.1">
    <property type="protein sequence ID" value="ENSHHUP00000080218.1"/>
    <property type="gene ID" value="ENSHHUG00000046716.1"/>
</dbReference>
<feature type="disulfide bond" evidence="5">
    <location>
        <begin position="75"/>
        <end position="84"/>
    </location>
</feature>
<dbReference type="GO" id="GO:0005925">
    <property type="term" value="C:focal adhesion"/>
    <property type="evidence" value="ECO:0007669"/>
    <property type="project" value="TreeGrafter"/>
</dbReference>
<accession>A0A4W5R2P7</accession>
<reference evidence="9" key="2">
    <citation type="submission" date="2025-08" db="UniProtKB">
        <authorList>
            <consortium name="Ensembl"/>
        </authorList>
    </citation>
    <scope>IDENTIFICATION</scope>
</reference>
<keyword evidence="2 7" id="KW-0732">Signal</keyword>
<feature type="compositionally biased region" description="Basic and acidic residues" evidence="6">
    <location>
        <begin position="630"/>
        <end position="644"/>
    </location>
</feature>
<dbReference type="PANTHER" id="PTHR24043">
    <property type="entry name" value="SCAVENGER RECEPTOR CLASS F"/>
    <property type="match status" value="1"/>
</dbReference>
<reference evidence="9" key="3">
    <citation type="submission" date="2025-09" db="UniProtKB">
        <authorList>
            <consortium name="Ensembl"/>
        </authorList>
    </citation>
    <scope>IDENTIFICATION</scope>
</reference>
<keyword evidence="3" id="KW-0677">Repeat</keyword>
<dbReference type="PROSITE" id="PS00022">
    <property type="entry name" value="EGF_1"/>
    <property type="match status" value="5"/>
</dbReference>
<evidence type="ECO:0000256" key="4">
    <source>
        <dbReference type="ARBA" id="ARBA00023157"/>
    </source>
</evidence>
<feature type="chain" id="PRO_5021249075" evidence="7">
    <location>
        <begin position="23"/>
        <end position="902"/>
    </location>
</feature>
<evidence type="ECO:0000313" key="9">
    <source>
        <dbReference type="Ensembl" id="ENSHHUP00000080218.1"/>
    </source>
</evidence>
<evidence type="ECO:0000256" key="7">
    <source>
        <dbReference type="SAM" id="SignalP"/>
    </source>
</evidence>
<evidence type="ECO:0000256" key="3">
    <source>
        <dbReference type="ARBA" id="ARBA00022737"/>
    </source>
</evidence>
<dbReference type="AlphaFoldDB" id="A0A4W5R2P7"/>
<feature type="compositionally biased region" description="Basic and acidic residues" evidence="6">
    <location>
        <begin position="843"/>
        <end position="864"/>
    </location>
</feature>
<comment type="caution">
    <text evidence="5">Lacks conserved residue(s) required for the propagation of feature annotation.</text>
</comment>
<dbReference type="SMART" id="SM00181">
    <property type="entry name" value="EGF"/>
    <property type="match status" value="8"/>
</dbReference>
<dbReference type="PRINTS" id="PR00011">
    <property type="entry name" value="EGFLAMININ"/>
</dbReference>
<dbReference type="InterPro" id="IPR000742">
    <property type="entry name" value="EGF"/>
</dbReference>
<reference evidence="10" key="1">
    <citation type="submission" date="2018-06" db="EMBL/GenBank/DDBJ databases">
        <title>Genome assembly of Danube salmon.</title>
        <authorList>
            <person name="Macqueen D.J."/>
            <person name="Gundappa M.K."/>
        </authorList>
    </citation>
    <scope>NUCLEOTIDE SEQUENCE [LARGE SCALE GENOMIC DNA]</scope>
</reference>
<protein>
    <submittedName>
        <fullName evidence="9">Scavenger receptor class F member 2</fullName>
    </submittedName>
</protein>
<dbReference type="Pfam" id="PF00053">
    <property type="entry name" value="EGF_laminin"/>
    <property type="match status" value="1"/>
</dbReference>
<evidence type="ECO:0000256" key="5">
    <source>
        <dbReference type="PROSITE-ProRule" id="PRU00076"/>
    </source>
</evidence>
<organism evidence="9 10">
    <name type="scientific">Hucho hucho</name>
    <name type="common">huchen</name>
    <dbReference type="NCBI Taxonomy" id="62062"/>
    <lineage>
        <taxon>Eukaryota</taxon>
        <taxon>Metazoa</taxon>
        <taxon>Chordata</taxon>
        <taxon>Craniata</taxon>
        <taxon>Vertebrata</taxon>
        <taxon>Euteleostomi</taxon>
        <taxon>Actinopterygii</taxon>
        <taxon>Neopterygii</taxon>
        <taxon>Teleostei</taxon>
        <taxon>Protacanthopterygii</taxon>
        <taxon>Salmoniformes</taxon>
        <taxon>Salmonidae</taxon>
        <taxon>Salmoninae</taxon>
        <taxon>Hucho</taxon>
    </lineage>
</organism>
<dbReference type="GeneTree" id="ENSGT00950000183101"/>